<feature type="region of interest" description="Disordered" evidence="1">
    <location>
        <begin position="91"/>
        <end position="149"/>
    </location>
</feature>
<reference evidence="2 3" key="1">
    <citation type="submission" date="2015-06" db="EMBL/GenBank/DDBJ databases">
        <title>Expansion of signal transduction pathways in fungi by whole-genome duplication.</title>
        <authorList>
            <consortium name="DOE Joint Genome Institute"/>
            <person name="Corrochano L.M."/>
            <person name="Kuo A."/>
            <person name="Marcet-Houben M."/>
            <person name="Polaino S."/>
            <person name="Salamov A."/>
            <person name="Villalobos J.M."/>
            <person name="Alvarez M.I."/>
            <person name="Avalos J."/>
            <person name="Benito E.P."/>
            <person name="Benoit I."/>
            <person name="Burger G."/>
            <person name="Camino L.P."/>
            <person name="Canovas D."/>
            <person name="Cerda-Olmedo E."/>
            <person name="Cheng J.-F."/>
            <person name="Dominguez A."/>
            <person name="Elias M."/>
            <person name="Eslava A.P."/>
            <person name="Glaser F."/>
            <person name="Grimwood J."/>
            <person name="Gutierrez G."/>
            <person name="Heitman J."/>
            <person name="Henrissat B."/>
            <person name="Iturriaga E.A."/>
            <person name="Lang B.F."/>
            <person name="Lavin J.L."/>
            <person name="Lee S."/>
            <person name="Li W."/>
            <person name="Lindquist E."/>
            <person name="Lopez-Garcia S."/>
            <person name="Luque E.M."/>
            <person name="Marcos A.T."/>
            <person name="Martin J."/>
            <person name="Mccluskey K."/>
            <person name="Medina H.R."/>
            <person name="Miralles-Duran A."/>
            <person name="Miyazaki A."/>
            <person name="Munoz-Torres E."/>
            <person name="Oguiza J.A."/>
            <person name="Ohm R."/>
            <person name="Olmedo M."/>
            <person name="Orejas M."/>
            <person name="Ortiz-Castellanos L."/>
            <person name="Pisabarro A.G."/>
            <person name="Rodriguez-Romero J."/>
            <person name="Ruiz-Herrera J."/>
            <person name="Ruiz-Vazquez R."/>
            <person name="Sanz C."/>
            <person name="Schackwitz W."/>
            <person name="Schmutz J."/>
            <person name="Shahriari M."/>
            <person name="Shelest E."/>
            <person name="Silva-Franco F."/>
            <person name="Soanes D."/>
            <person name="Syed K."/>
            <person name="Tagua V.G."/>
            <person name="Talbot N.J."/>
            <person name="Thon M."/>
            <person name="De Vries R.P."/>
            <person name="Wiebenga A."/>
            <person name="Yadav J.S."/>
            <person name="Braun E.L."/>
            <person name="Baker S."/>
            <person name="Garre V."/>
            <person name="Horwitz B."/>
            <person name="Torres-Martinez S."/>
            <person name="Idnurm A."/>
            <person name="Herrera-Estrella A."/>
            <person name="Gabaldon T."/>
            <person name="Grigoriev I.V."/>
        </authorList>
    </citation>
    <scope>NUCLEOTIDE SEQUENCE [LARGE SCALE GENOMIC DNA]</scope>
    <source>
        <strain evidence="2 3">CBS 277.49</strain>
    </source>
</reference>
<proteinExistence type="predicted"/>
<dbReference type="EMBL" id="AMYB01000001">
    <property type="protein sequence ID" value="OAD07349.1"/>
    <property type="molecule type" value="Genomic_DNA"/>
</dbReference>
<feature type="compositionally biased region" description="Acidic residues" evidence="1">
    <location>
        <begin position="118"/>
        <end position="139"/>
    </location>
</feature>
<comment type="caution">
    <text evidence="2">The sequence shown here is derived from an EMBL/GenBank/DDBJ whole genome shotgun (WGS) entry which is preliminary data.</text>
</comment>
<dbReference type="Proteomes" id="UP000077051">
    <property type="component" value="Unassembled WGS sequence"/>
</dbReference>
<evidence type="ECO:0000256" key="1">
    <source>
        <dbReference type="SAM" id="MobiDB-lite"/>
    </source>
</evidence>
<accession>A0A162RMN0</accession>
<evidence type="ECO:0000313" key="2">
    <source>
        <dbReference type="EMBL" id="OAD07349.1"/>
    </source>
</evidence>
<feature type="compositionally biased region" description="Polar residues" evidence="1">
    <location>
        <begin position="97"/>
        <end position="107"/>
    </location>
</feature>
<dbReference type="VEuPathDB" id="FungiDB:MUCCIDRAFT_104273"/>
<dbReference type="AlphaFoldDB" id="A0A162RMN0"/>
<protein>
    <submittedName>
        <fullName evidence="2">Uncharacterized protein</fullName>
    </submittedName>
</protein>
<evidence type="ECO:0000313" key="3">
    <source>
        <dbReference type="Proteomes" id="UP000077051"/>
    </source>
</evidence>
<name>A0A162RMN0_MUCCL</name>
<dbReference type="OrthoDB" id="2283323at2759"/>
<sequence>MSSPKDSAIDEELFQFYLQFRLRQIQKSMLLWEDNSDKEALVNILTNCQHINGNTLRMVFRDIFDKSAETFTYAQPPLTTTAANPVVVNAGEKRRCSTSPTKSSTLALEQDEPTPPLDDTDTELEQEEGEASADSDSSGEEVRPKKRRAYSRKSDSSIPWILRYWIRKAASADLTAMLENPQVTKDIFRSRMNVITKTFKIHYTPQRGSDPPKCRFEIFNQFSYKSPMGQCQLSMIAYHLGRIEEIERDKYSLKQARKNRMRYYQDLSVSLNEPKLAHDSHLQEFPRHCERAVYIVRNLGAYVLFMPEVMPPTTYKKIQIRHLLALKAYLEAKCSPFKDIARFNEKDKLIVSPSTGALTKFLEKDNPHCCRRFTAFSL</sequence>
<organism evidence="2 3">
    <name type="scientific">Mucor lusitanicus CBS 277.49</name>
    <dbReference type="NCBI Taxonomy" id="747725"/>
    <lineage>
        <taxon>Eukaryota</taxon>
        <taxon>Fungi</taxon>
        <taxon>Fungi incertae sedis</taxon>
        <taxon>Mucoromycota</taxon>
        <taxon>Mucoromycotina</taxon>
        <taxon>Mucoromycetes</taxon>
        <taxon>Mucorales</taxon>
        <taxon>Mucorineae</taxon>
        <taxon>Mucoraceae</taxon>
        <taxon>Mucor</taxon>
    </lineage>
</organism>
<keyword evidence="3" id="KW-1185">Reference proteome</keyword>
<gene>
    <name evidence="2" type="ORF">MUCCIDRAFT_104273</name>
</gene>